<protein>
    <submittedName>
        <fullName evidence="14">Non-specific lipid-transfer protein-like protein</fullName>
    </submittedName>
</protein>
<dbReference type="Proteomes" id="UP000241394">
    <property type="component" value="Chromosome LG17"/>
</dbReference>
<keyword evidence="10" id="KW-0449">Lipoprotein</keyword>
<feature type="compositionally biased region" description="Polar residues" evidence="11">
    <location>
        <begin position="160"/>
        <end position="169"/>
    </location>
</feature>
<dbReference type="InterPro" id="IPR043325">
    <property type="entry name" value="LTSS"/>
</dbReference>
<dbReference type="Gramene" id="PSS06415">
    <property type="protein sequence ID" value="PSS06415"/>
    <property type="gene ID" value="CEY00_Acc19545"/>
</dbReference>
<dbReference type="FunFam" id="1.10.110.10:FF:000001">
    <property type="entry name" value="Bifunctional inhibitor/lipid-transfer protein/seed storage 2S albumin superfamily protein"/>
    <property type="match status" value="1"/>
</dbReference>
<dbReference type="Gene3D" id="1.10.110.10">
    <property type="entry name" value="Plant lipid-transfer and hydrophobic proteins"/>
    <property type="match status" value="1"/>
</dbReference>
<evidence type="ECO:0000313" key="14">
    <source>
        <dbReference type="EMBL" id="PSS06415.1"/>
    </source>
</evidence>
<keyword evidence="8" id="KW-1015">Disulfide bond</keyword>
<reference evidence="14 15" key="1">
    <citation type="submission" date="2017-07" db="EMBL/GenBank/DDBJ databases">
        <title>An improved, manually edited Actinidia chinensis var. chinensis (kiwifruit) genome highlights the challenges associated with draft genomes and gene prediction in plants.</title>
        <authorList>
            <person name="Pilkington S."/>
            <person name="Crowhurst R."/>
            <person name="Hilario E."/>
            <person name="Nardozza S."/>
            <person name="Fraser L."/>
            <person name="Peng Y."/>
            <person name="Gunaseelan K."/>
            <person name="Simpson R."/>
            <person name="Tahir J."/>
            <person name="Deroles S."/>
            <person name="Templeton K."/>
            <person name="Luo Z."/>
            <person name="Davy M."/>
            <person name="Cheng C."/>
            <person name="Mcneilage M."/>
            <person name="Scaglione D."/>
            <person name="Liu Y."/>
            <person name="Zhang Q."/>
            <person name="Datson P."/>
            <person name="De Silva N."/>
            <person name="Gardiner S."/>
            <person name="Bassett H."/>
            <person name="Chagne D."/>
            <person name="Mccallum J."/>
            <person name="Dzierzon H."/>
            <person name="Deng C."/>
            <person name="Wang Y.-Y."/>
            <person name="Barron N."/>
            <person name="Manako K."/>
            <person name="Bowen J."/>
            <person name="Foster T."/>
            <person name="Erridge Z."/>
            <person name="Tiffin H."/>
            <person name="Waite C."/>
            <person name="Davies K."/>
            <person name="Grierson E."/>
            <person name="Laing W."/>
            <person name="Kirk R."/>
            <person name="Chen X."/>
            <person name="Wood M."/>
            <person name="Montefiori M."/>
            <person name="Brummell D."/>
            <person name="Schwinn K."/>
            <person name="Catanach A."/>
            <person name="Fullerton C."/>
            <person name="Li D."/>
            <person name="Meiyalaghan S."/>
            <person name="Nieuwenhuizen N."/>
            <person name="Read N."/>
            <person name="Prakash R."/>
            <person name="Hunter D."/>
            <person name="Zhang H."/>
            <person name="Mckenzie M."/>
            <person name="Knabel M."/>
            <person name="Harris A."/>
            <person name="Allan A."/>
            <person name="Chen A."/>
            <person name="Janssen B."/>
            <person name="Plunkett B."/>
            <person name="Dwamena C."/>
            <person name="Voogd C."/>
            <person name="Leif D."/>
            <person name="Lafferty D."/>
            <person name="Souleyre E."/>
            <person name="Varkonyi-Gasic E."/>
            <person name="Gambi F."/>
            <person name="Hanley J."/>
            <person name="Yao J.-L."/>
            <person name="Cheung J."/>
            <person name="David K."/>
            <person name="Warren B."/>
            <person name="Marsh K."/>
            <person name="Snowden K."/>
            <person name="Lin-Wang K."/>
            <person name="Brian L."/>
            <person name="Martinez-Sanchez M."/>
            <person name="Wang M."/>
            <person name="Ileperuma N."/>
            <person name="Macnee N."/>
            <person name="Campin R."/>
            <person name="Mcatee P."/>
            <person name="Drummond R."/>
            <person name="Espley R."/>
            <person name="Ireland H."/>
            <person name="Wu R."/>
            <person name="Atkinson R."/>
            <person name="Karunairetnam S."/>
            <person name="Bulley S."/>
            <person name="Chunkath S."/>
            <person name="Hanley Z."/>
            <person name="Storey R."/>
            <person name="Thrimawithana A."/>
            <person name="Thomson S."/>
            <person name="David C."/>
            <person name="Testolin R."/>
        </authorList>
    </citation>
    <scope>NUCLEOTIDE SEQUENCE [LARGE SCALE GENOMIC DNA]</scope>
    <source>
        <strain evidence="15">cv. Red5</strain>
        <tissue evidence="14">Young leaf</tissue>
    </source>
</reference>
<dbReference type="OMA" id="CHGATAQ"/>
<keyword evidence="7" id="KW-0446">Lipid-binding</keyword>
<dbReference type="OrthoDB" id="911994at2759"/>
<keyword evidence="9" id="KW-0325">Glycoprotein</keyword>
<keyword evidence="5" id="KW-0472">Membrane</keyword>
<evidence type="ECO:0000256" key="3">
    <source>
        <dbReference type="ARBA" id="ARBA00022448"/>
    </source>
</evidence>
<feature type="signal peptide" evidence="12">
    <location>
        <begin position="1"/>
        <end position="24"/>
    </location>
</feature>
<dbReference type="GO" id="GO:0008289">
    <property type="term" value="F:lipid binding"/>
    <property type="evidence" value="ECO:0007669"/>
    <property type="project" value="UniProtKB-KW"/>
</dbReference>
<dbReference type="SMART" id="SM00499">
    <property type="entry name" value="AAI"/>
    <property type="match status" value="1"/>
</dbReference>
<dbReference type="SMR" id="A0A2R6QEB9"/>
<keyword evidence="15" id="KW-1185">Reference proteome</keyword>
<evidence type="ECO:0000256" key="11">
    <source>
        <dbReference type="SAM" id="MobiDB-lite"/>
    </source>
</evidence>
<feature type="region of interest" description="Disordered" evidence="11">
    <location>
        <begin position="118"/>
        <end position="169"/>
    </location>
</feature>
<dbReference type="EMBL" id="NKQK01000017">
    <property type="protein sequence ID" value="PSS06415.1"/>
    <property type="molecule type" value="Genomic_DNA"/>
</dbReference>
<organism evidence="14 15">
    <name type="scientific">Actinidia chinensis var. chinensis</name>
    <name type="common">Chinese soft-hair kiwi</name>
    <dbReference type="NCBI Taxonomy" id="1590841"/>
    <lineage>
        <taxon>Eukaryota</taxon>
        <taxon>Viridiplantae</taxon>
        <taxon>Streptophyta</taxon>
        <taxon>Embryophyta</taxon>
        <taxon>Tracheophyta</taxon>
        <taxon>Spermatophyta</taxon>
        <taxon>Magnoliopsida</taxon>
        <taxon>eudicotyledons</taxon>
        <taxon>Gunneridae</taxon>
        <taxon>Pentapetalae</taxon>
        <taxon>asterids</taxon>
        <taxon>Ericales</taxon>
        <taxon>Actinidiaceae</taxon>
        <taxon>Actinidia</taxon>
    </lineage>
</organism>
<dbReference type="SUPFAM" id="SSF47699">
    <property type="entry name" value="Bifunctional inhibitor/lipid-transfer protein/seed storage 2S albumin"/>
    <property type="match status" value="1"/>
</dbReference>
<dbReference type="InParanoid" id="A0A2R6QEB9"/>
<evidence type="ECO:0000256" key="10">
    <source>
        <dbReference type="ARBA" id="ARBA00023288"/>
    </source>
</evidence>
<reference evidence="15" key="2">
    <citation type="journal article" date="2018" name="BMC Genomics">
        <title>A manually annotated Actinidia chinensis var. chinensis (kiwifruit) genome highlights the challenges associated with draft genomes and gene prediction in plants.</title>
        <authorList>
            <person name="Pilkington S.M."/>
            <person name="Crowhurst R."/>
            <person name="Hilario E."/>
            <person name="Nardozza S."/>
            <person name="Fraser L."/>
            <person name="Peng Y."/>
            <person name="Gunaseelan K."/>
            <person name="Simpson R."/>
            <person name="Tahir J."/>
            <person name="Deroles S.C."/>
            <person name="Templeton K."/>
            <person name="Luo Z."/>
            <person name="Davy M."/>
            <person name="Cheng C."/>
            <person name="McNeilage M."/>
            <person name="Scaglione D."/>
            <person name="Liu Y."/>
            <person name="Zhang Q."/>
            <person name="Datson P."/>
            <person name="De Silva N."/>
            <person name="Gardiner S.E."/>
            <person name="Bassett H."/>
            <person name="Chagne D."/>
            <person name="McCallum J."/>
            <person name="Dzierzon H."/>
            <person name="Deng C."/>
            <person name="Wang Y.Y."/>
            <person name="Barron L."/>
            <person name="Manako K."/>
            <person name="Bowen J."/>
            <person name="Foster T.M."/>
            <person name="Erridge Z.A."/>
            <person name="Tiffin H."/>
            <person name="Waite C.N."/>
            <person name="Davies K.M."/>
            <person name="Grierson E.P."/>
            <person name="Laing W.A."/>
            <person name="Kirk R."/>
            <person name="Chen X."/>
            <person name="Wood M."/>
            <person name="Montefiori M."/>
            <person name="Brummell D.A."/>
            <person name="Schwinn K.E."/>
            <person name="Catanach A."/>
            <person name="Fullerton C."/>
            <person name="Li D."/>
            <person name="Meiyalaghan S."/>
            <person name="Nieuwenhuizen N."/>
            <person name="Read N."/>
            <person name="Prakash R."/>
            <person name="Hunter D."/>
            <person name="Zhang H."/>
            <person name="McKenzie M."/>
            <person name="Knabel M."/>
            <person name="Harris A."/>
            <person name="Allan A.C."/>
            <person name="Gleave A."/>
            <person name="Chen A."/>
            <person name="Janssen B.J."/>
            <person name="Plunkett B."/>
            <person name="Ampomah-Dwamena C."/>
            <person name="Voogd C."/>
            <person name="Leif D."/>
            <person name="Lafferty D."/>
            <person name="Souleyre E.J.F."/>
            <person name="Varkonyi-Gasic E."/>
            <person name="Gambi F."/>
            <person name="Hanley J."/>
            <person name="Yao J.L."/>
            <person name="Cheung J."/>
            <person name="David K.M."/>
            <person name="Warren B."/>
            <person name="Marsh K."/>
            <person name="Snowden K.C."/>
            <person name="Lin-Wang K."/>
            <person name="Brian L."/>
            <person name="Martinez-Sanchez M."/>
            <person name="Wang M."/>
            <person name="Ileperuma N."/>
            <person name="Macnee N."/>
            <person name="Campin R."/>
            <person name="McAtee P."/>
            <person name="Drummond R.S.M."/>
            <person name="Espley R.V."/>
            <person name="Ireland H.S."/>
            <person name="Wu R."/>
            <person name="Atkinson R.G."/>
            <person name="Karunairetnam S."/>
            <person name="Bulley S."/>
            <person name="Chunkath S."/>
            <person name="Hanley Z."/>
            <person name="Storey R."/>
            <person name="Thrimawithana A.H."/>
            <person name="Thomson S."/>
            <person name="David C."/>
            <person name="Testolin R."/>
            <person name="Huang H."/>
            <person name="Hellens R.P."/>
            <person name="Schaffer R.J."/>
        </authorList>
    </citation>
    <scope>NUCLEOTIDE SEQUENCE [LARGE SCALE GENOMIC DNA]</scope>
    <source>
        <strain evidence="15">cv. Red5</strain>
    </source>
</reference>
<dbReference type="GO" id="GO:0098552">
    <property type="term" value="C:side of membrane"/>
    <property type="evidence" value="ECO:0007669"/>
    <property type="project" value="UniProtKB-KW"/>
</dbReference>
<evidence type="ECO:0000256" key="1">
    <source>
        <dbReference type="ARBA" id="ARBA00004609"/>
    </source>
</evidence>
<accession>A0A2R6QEB9</accession>
<keyword evidence="6 12" id="KW-0732">Signal</keyword>
<dbReference type="InterPro" id="IPR000528">
    <property type="entry name" value="Plant_nsLTP"/>
</dbReference>
<dbReference type="AlphaFoldDB" id="A0A2R6QEB9"/>
<keyword evidence="5" id="KW-0336">GPI-anchor</keyword>
<dbReference type="STRING" id="1590841.A0A2R6QEB9"/>
<feature type="domain" description="Bifunctional inhibitor/plant lipid transfer protein/seed storage helical" evidence="13">
    <location>
        <begin position="28"/>
        <end position="105"/>
    </location>
</feature>
<evidence type="ECO:0000313" key="15">
    <source>
        <dbReference type="Proteomes" id="UP000241394"/>
    </source>
</evidence>
<evidence type="ECO:0000259" key="13">
    <source>
        <dbReference type="SMART" id="SM00499"/>
    </source>
</evidence>
<dbReference type="InterPro" id="IPR016140">
    <property type="entry name" value="Bifunc_inhib/LTP/seed_store"/>
</dbReference>
<dbReference type="Pfam" id="PF14368">
    <property type="entry name" value="LTP_2"/>
    <property type="match status" value="1"/>
</dbReference>
<proteinExistence type="inferred from homology"/>
<comment type="caution">
    <text evidence="14">The sequence shown here is derived from an EMBL/GenBank/DDBJ whole genome shotgun (WGS) entry which is preliminary data.</text>
</comment>
<evidence type="ECO:0000256" key="7">
    <source>
        <dbReference type="ARBA" id="ARBA00023121"/>
    </source>
</evidence>
<evidence type="ECO:0000256" key="8">
    <source>
        <dbReference type="ARBA" id="ARBA00023157"/>
    </source>
</evidence>
<evidence type="ECO:0000256" key="12">
    <source>
        <dbReference type="SAM" id="SignalP"/>
    </source>
</evidence>
<dbReference type="GO" id="GO:0006869">
    <property type="term" value="P:lipid transport"/>
    <property type="evidence" value="ECO:0007669"/>
    <property type="project" value="InterPro"/>
</dbReference>
<dbReference type="PANTHER" id="PTHR33044">
    <property type="entry name" value="BIFUNCTIONAL INHIBITOR/LIPID-TRANSFER PROTEIN/SEED STORAGE 2S ALBUMIN SUPERFAMILY PROTEIN-RELATED"/>
    <property type="match status" value="1"/>
</dbReference>
<evidence type="ECO:0000256" key="6">
    <source>
        <dbReference type="ARBA" id="ARBA00022729"/>
    </source>
</evidence>
<dbReference type="GO" id="GO:0005886">
    <property type="term" value="C:plasma membrane"/>
    <property type="evidence" value="ECO:0007669"/>
    <property type="project" value="UniProtKB-SubCell"/>
</dbReference>
<gene>
    <name evidence="14" type="ORF">CEY00_Acc19545</name>
</gene>
<evidence type="ECO:0000256" key="5">
    <source>
        <dbReference type="ARBA" id="ARBA00022622"/>
    </source>
</evidence>
<feature type="compositionally biased region" description="Polar residues" evidence="11">
    <location>
        <begin position="133"/>
        <end position="150"/>
    </location>
</feature>
<dbReference type="CDD" id="cd00010">
    <property type="entry name" value="AAI_LTSS"/>
    <property type="match status" value="1"/>
</dbReference>
<evidence type="ECO:0000256" key="9">
    <source>
        <dbReference type="ARBA" id="ARBA00023180"/>
    </source>
</evidence>
<comment type="subcellular location">
    <subcellularLocation>
        <location evidence="1">Cell membrane</location>
        <topology evidence="1">Lipid-anchor</topology>
        <topology evidence="1">GPI-anchor</topology>
    </subcellularLocation>
</comment>
<name>A0A2R6QEB9_ACTCC</name>
<keyword evidence="4" id="KW-1003">Cell membrane</keyword>
<comment type="similarity">
    <text evidence="2">Belongs to the plant LTP family.</text>
</comment>
<dbReference type="PRINTS" id="PR00382">
    <property type="entry name" value="LIPIDTRNSFER"/>
</dbReference>
<dbReference type="InterPro" id="IPR036312">
    <property type="entry name" value="Bifun_inhib/LTP/seed_sf"/>
</dbReference>
<sequence length="197" mass="19321">MAVKGVEMVLVLVLVVVLWNGVAAQSGCTSLLMGLSPCLNFVNGNSSTPSSSCCSQLNGVVQSQPRCLCSLLNGGGSSFGITINQTLALALPGACKVQTPAISQCNAAASGPAASATIPASAPVGSPADFTPGGTSNETPEIPTTPSESDIPSAGAGSKTFPSTDGASSGGSTIKSPLHIAAFLLFIISCASTATGF</sequence>
<evidence type="ECO:0000256" key="4">
    <source>
        <dbReference type="ARBA" id="ARBA00022475"/>
    </source>
</evidence>
<keyword evidence="3" id="KW-0813">Transport</keyword>
<dbReference type="FunCoup" id="A0A2R6QEB9">
    <property type="interactions" value="24"/>
</dbReference>
<feature type="chain" id="PRO_5015360167" evidence="12">
    <location>
        <begin position="25"/>
        <end position="197"/>
    </location>
</feature>
<evidence type="ECO:0000256" key="2">
    <source>
        <dbReference type="ARBA" id="ARBA00009748"/>
    </source>
</evidence>